<dbReference type="AlphaFoldDB" id="A0A2N5N0P4"/>
<dbReference type="Proteomes" id="UP000234789">
    <property type="component" value="Unassembled WGS sequence"/>
</dbReference>
<sequence length="61" mass="7279">MEDQYLAEKLEQFRQEKYRRMERQGRWRLELEKDEAPAGRSGRSRLGRALAAIASLLAMRR</sequence>
<organism evidence="1 2">
    <name type="scientific">Paenibacillus pasadenensis</name>
    <dbReference type="NCBI Taxonomy" id="217090"/>
    <lineage>
        <taxon>Bacteria</taxon>
        <taxon>Bacillati</taxon>
        <taxon>Bacillota</taxon>
        <taxon>Bacilli</taxon>
        <taxon>Bacillales</taxon>
        <taxon>Paenibacillaceae</taxon>
        <taxon>Paenibacillus</taxon>
    </lineage>
</organism>
<evidence type="ECO:0000313" key="2">
    <source>
        <dbReference type="Proteomes" id="UP000234789"/>
    </source>
</evidence>
<accession>A0A2N5N0P4</accession>
<gene>
    <name evidence="1" type="ORF">B8V81_2327</name>
</gene>
<reference evidence="1 2" key="1">
    <citation type="submission" date="2017-05" db="EMBL/GenBank/DDBJ databases">
        <title>Functional genome analysis of Paenibacillus pasadenensis strain R16: insights on endophytic life style and antifungal activity.</title>
        <authorList>
            <person name="Passera A."/>
            <person name="Marcolungo L."/>
            <person name="Casati P."/>
            <person name="Brasca M."/>
            <person name="Quaglino F."/>
            <person name="Delledonne M."/>
        </authorList>
    </citation>
    <scope>NUCLEOTIDE SEQUENCE [LARGE SCALE GENOMIC DNA]</scope>
    <source>
        <strain evidence="1 2">R16</strain>
    </source>
</reference>
<name>A0A2N5N0P4_9BACL</name>
<keyword evidence="2" id="KW-1185">Reference proteome</keyword>
<proteinExistence type="predicted"/>
<dbReference type="EMBL" id="NFEZ01000004">
    <property type="protein sequence ID" value="PLT43896.1"/>
    <property type="molecule type" value="Genomic_DNA"/>
</dbReference>
<protein>
    <submittedName>
        <fullName evidence="1">Uncharacterized protein</fullName>
    </submittedName>
</protein>
<evidence type="ECO:0000313" key="1">
    <source>
        <dbReference type="EMBL" id="PLT43896.1"/>
    </source>
</evidence>
<comment type="caution">
    <text evidence="1">The sequence shown here is derived from an EMBL/GenBank/DDBJ whole genome shotgun (WGS) entry which is preliminary data.</text>
</comment>